<dbReference type="InterPro" id="IPR052704">
    <property type="entry name" value="ECF_Sigma-70_Domain"/>
</dbReference>
<comment type="subunit">
    <text evidence="2">Interacts transiently with the RNA polymerase catalytic core formed by RpoA, RpoB, RpoC and RpoZ (2 alpha, 1 beta, 1 beta' and 1 omega subunit) to form the RNA polymerase holoenzyme that can initiate transcription.</text>
</comment>
<dbReference type="EMBL" id="JAYWVC010000206">
    <property type="protein sequence ID" value="MED7827128.1"/>
    <property type="molecule type" value="Genomic_DNA"/>
</dbReference>
<dbReference type="Pfam" id="PF08281">
    <property type="entry name" value="Sigma70_r4_2"/>
    <property type="match status" value="1"/>
</dbReference>
<accession>A0ABU7FT33</accession>
<feature type="domain" description="RNA polymerase sigma factor 70 region 4 type 2" evidence="7">
    <location>
        <begin position="118"/>
        <end position="167"/>
    </location>
</feature>
<dbReference type="RefSeq" id="WP_329511514.1">
    <property type="nucleotide sequence ID" value="NZ_BAAAYZ010000147.1"/>
</dbReference>
<feature type="domain" description="SnoaL-like" evidence="8">
    <location>
        <begin position="186"/>
        <end position="283"/>
    </location>
</feature>
<evidence type="ECO:0000313" key="10">
    <source>
        <dbReference type="Proteomes" id="UP001333996"/>
    </source>
</evidence>
<reference evidence="9" key="1">
    <citation type="submission" date="2024-01" db="EMBL/GenBank/DDBJ databases">
        <title>First draft genome sequence data of TA4-1, the type strain of Gram-positive actinobacterium Streptomyces chiangmaiensis.</title>
        <authorList>
            <person name="Yasawong M."/>
            <person name="Nantapong N."/>
        </authorList>
    </citation>
    <scope>NUCLEOTIDE SEQUENCE</scope>
    <source>
        <strain evidence="9">TA4-1</strain>
    </source>
</reference>
<evidence type="ECO:0000313" key="9">
    <source>
        <dbReference type="EMBL" id="MED7827128.1"/>
    </source>
</evidence>
<dbReference type="SUPFAM" id="SSF88946">
    <property type="entry name" value="Sigma2 domain of RNA polymerase sigma factors"/>
    <property type="match status" value="1"/>
</dbReference>
<keyword evidence="5" id="KW-0804">Transcription</keyword>
<dbReference type="NCBIfam" id="TIGR02937">
    <property type="entry name" value="sigma70-ECF"/>
    <property type="match status" value="1"/>
</dbReference>
<dbReference type="InterPro" id="IPR013324">
    <property type="entry name" value="RNA_pol_sigma_r3/r4-like"/>
</dbReference>
<dbReference type="NCBIfam" id="NF007214">
    <property type="entry name" value="PRK09636.1"/>
    <property type="match status" value="1"/>
</dbReference>
<organism evidence="9 10">
    <name type="scientific">Streptomyces chiangmaiensis</name>
    <dbReference type="NCBI Taxonomy" id="766497"/>
    <lineage>
        <taxon>Bacteria</taxon>
        <taxon>Bacillati</taxon>
        <taxon>Actinomycetota</taxon>
        <taxon>Actinomycetes</taxon>
        <taxon>Kitasatosporales</taxon>
        <taxon>Streptomycetaceae</taxon>
        <taxon>Streptomyces</taxon>
    </lineage>
</organism>
<evidence type="ECO:0000256" key="3">
    <source>
        <dbReference type="ARBA" id="ARBA00023015"/>
    </source>
</evidence>
<keyword evidence="10" id="KW-1185">Reference proteome</keyword>
<dbReference type="Pfam" id="PF12680">
    <property type="entry name" value="SnoaL_2"/>
    <property type="match status" value="1"/>
</dbReference>
<dbReference type="InterPro" id="IPR014284">
    <property type="entry name" value="RNA_pol_sigma-70_dom"/>
</dbReference>
<dbReference type="SUPFAM" id="SSF54427">
    <property type="entry name" value="NTF2-like"/>
    <property type="match status" value="1"/>
</dbReference>
<dbReference type="InterPro" id="IPR013249">
    <property type="entry name" value="RNA_pol_sigma70_r4_t2"/>
</dbReference>
<dbReference type="PANTHER" id="PTHR30173">
    <property type="entry name" value="SIGMA 19 FACTOR"/>
    <property type="match status" value="1"/>
</dbReference>
<evidence type="ECO:0000256" key="1">
    <source>
        <dbReference type="ARBA" id="ARBA00010641"/>
    </source>
</evidence>
<dbReference type="Gene3D" id="1.10.1740.10">
    <property type="match status" value="1"/>
</dbReference>
<dbReference type="InterPro" id="IPR037401">
    <property type="entry name" value="SnoaL-like"/>
</dbReference>
<evidence type="ECO:0000256" key="2">
    <source>
        <dbReference type="ARBA" id="ARBA00011344"/>
    </source>
</evidence>
<dbReference type="SUPFAM" id="SSF88659">
    <property type="entry name" value="Sigma3 and sigma4 domains of RNA polymerase sigma factors"/>
    <property type="match status" value="1"/>
</dbReference>
<dbReference type="Proteomes" id="UP001333996">
    <property type="component" value="Unassembled WGS sequence"/>
</dbReference>
<evidence type="ECO:0000256" key="4">
    <source>
        <dbReference type="ARBA" id="ARBA00023082"/>
    </source>
</evidence>
<comment type="similarity">
    <text evidence="1">Belongs to the sigma-70 factor family. ECF subfamily.</text>
</comment>
<proteinExistence type="inferred from homology"/>
<protein>
    <submittedName>
        <fullName evidence="9">RNA polymerase sigma factor SigJ</fullName>
    </submittedName>
</protein>
<dbReference type="InterPro" id="IPR032710">
    <property type="entry name" value="NTF2-like_dom_sf"/>
</dbReference>
<evidence type="ECO:0000259" key="7">
    <source>
        <dbReference type="Pfam" id="PF08281"/>
    </source>
</evidence>
<evidence type="ECO:0000256" key="5">
    <source>
        <dbReference type="ARBA" id="ARBA00023163"/>
    </source>
</evidence>
<gene>
    <name evidence="9" type="primary">sigJ</name>
    <name evidence="9" type="ORF">VXC91_35730</name>
</gene>
<evidence type="ECO:0000259" key="6">
    <source>
        <dbReference type="Pfam" id="PF04542"/>
    </source>
</evidence>
<sequence>MTRPPRMNEPSATAEAARIFEELRPRLIGVAYGLLGTLAEAEDVVQEAWIRLQRSDLTTIDDLTGWLVTTTSRIGCDVLRSARVRREAYVGPWLPEPVETAPDPADAVSLADSLSWAMLVVLESLSPAERAAFVLHDVFGLSFIEVGTALGRGPAACRKLASRARVRVEQRKPRFNVDPEAHREVVDAFAEAAHTGDIDKLVRLLDPEALLTTDGGGVVRAVLEPLRGADEIARFFARGARFAPDREFRAISVNGGPALLMVDDGRVSAVVALGIREGRVTTIDAVRNPHKFHGLHTTREAE</sequence>
<name>A0ABU7FT33_9ACTN</name>
<dbReference type="InterPro" id="IPR013325">
    <property type="entry name" value="RNA_pol_sigma_r2"/>
</dbReference>
<dbReference type="InterPro" id="IPR036388">
    <property type="entry name" value="WH-like_DNA-bd_sf"/>
</dbReference>
<keyword evidence="4" id="KW-0731">Sigma factor</keyword>
<dbReference type="Gene3D" id="3.10.450.50">
    <property type="match status" value="1"/>
</dbReference>
<dbReference type="InterPro" id="IPR007627">
    <property type="entry name" value="RNA_pol_sigma70_r2"/>
</dbReference>
<keyword evidence="3" id="KW-0805">Transcription regulation</keyword>
<dbReference type="Gene3D" id="1.10.10.10">
    <property type="entry name" value="Winged helix-like DNA-binding domain superfamily/Winged helix DNA-binding domain"/>
    <property type="match status" value="1"/>
</dbReference>
<comment type="caution">
    <text evidence="9">The sequence shown here is derived from an EMBL/GenBank/DDBJ whole genome shotgun (WGS) entry which is preliminary data.</text>
</comment>
<evidence type="ECO:0000259" key="8">
    <source>
        <dbReference type="Pfam" id="PF12680"/>
    </source>
</evidence>
<feature type="domain" description="RNA polymerase sigma-70 region 2" evidence="6">
    <location>
        <begin position="20"/>
        <end position="83"/>
    </location>
</feature>
<dbReference type="Pfam" id="PF04542">
    <property type="entry name" value="Sigma70_r2"/>
    <property type="match status" value="1"/>
</dbReference>
<dbReference type="PANTHER" id="PTHR30173:SF43">
    <property type="entry name" value="ECF RNA POLYMERASE SIGMA FACTOR SIGI-RELATED"/>
    <property type="match status" value="1"/>
</dbReference>